<feature type="compositionally biased region" description="Basic and acidic residues" evidence="1">
    <location>
        <begin position="156"/>
        <end position="188"/>
    </location>
</feature>
<evidence type="ECO:0000313" key="2">
    <source>
        <dbReference type="EMBL" id="GAB1314964.1"/>
    </source>
</evidence>
<protein>
    <submittedName>
        <fullName evidence="2">Uncharacterized protein</fullName>
    </submittedName>
</protein>
<feature type="compositionally biased region" description="Polar residues" evidence="1">
    <location>
        <begin position="10"/>
        <end position="26"/>
    </location>
</feature>
<accession>A0ABQ0GB27</accession>
<feature type="compositionally biased region" description="Basic and acidic residues" evidence="1">
    <location>
        <begin position="214"/>
        <end position="227"/>
    </location>
</feature>
<feature type="region of interest" description="Disordered" evidence="1">
    <location>
        <begin position="1"/>
        <end position="90"/>
    </location>
</feature>
<feature type="compositionally biased region" description="Basic and acidic residues" evidence="1">
    <location>
        <begin position="198"/>
        <end position="207"/>
    </location>
</feature>
<sequence length="926" mass="104480">MVEKDDIHSLLQTGSWRTSRSRSPNPYDSPRRAYQSPRSNIGVPRSAEPELYRKRPPPPSVEDEEESLAREHLGSVAPAASDEEPKYRGDIDQQPILLLVHEHNPERRFVIVPNAGGEDAPAVVKERYQANTCRKYVLVSPEKTAKDDKEEEGIVDSDKNETKRPDLAKRKSHQDLPRLTTDLKHVEPAEPSIRRSNSRRDREKPVVDQEPQDYPERREKAGRRPQDNKFLSPATVKQTAGKRDRAYWDFNTETGGRAGRSPSSRRDEGIEVSDKRRLHHSPSGYPLAPAGHQRASSTTSIPNRDGPPPERPSSFIPPYGLGDPEEIFAYMSPGDDFIAGMQDRDDSPRRKARHSNSSSYPRGAREMPGPSPNRRRQARLGTRDREGYSSDEGYRERQPDRAERPYAMRSALEPEYPSVLSPDQLRPPTAKLEPPFPSLEPSHASQAADSSLAPSPRSSTFPADKSRRHGGRSVSPSPPTSTSPSRRPTRSNTGAQHSLHSRDASVTSTVNGPGQLPPSVAASLGRPNGTERRPLPGPVASLVRQESSDPKSPVPYWQLDERDDADNRAIPSIGRYSEDVKKGALPQLPDCRWKRPIVVGSRAGSDQFRILKRTDNFTVCPDCYEAVFAKTEFRHQFGQNPARPGDQLVSCDFGSSHWYRIAYLMTLKHGYPDLRLLQGVASVAARCQPCGGNQVVTRTWYSMMGPTSRHPIPSFNVCLGCARTVEALLPNLAGVFVPLDSHEPTKGICELHFTPERKRFWEYFELMETTSDEALRHRTAPDVAELADRVREVSLIEECLRNTPVPNRSWHVMQKIPEFTVCEACFDDVVWPMVENEDSDVPRNFYKGRQPRQLAACQLYSKRMREVFLIASQYNDFNHLASHVRERLRILAEIRARYNELQQEDQEDPDVQDELAALARTFKEVE</sequence>
<feature type="region of interest" description="Disordered" evidence="1">
    <location>
        <begin position="137"/>
        <end position="563"/>
    </location>
</feature>
<evidence type="ECO:0000313" key="3">
    <source>
        <dbReference type="Proteomes" id="UP001628179"/>
    </source>
</evidence>
<gene>
    <name evidence="2" type="ORF">MFIFM68171_05174</name>
</gene>
<keyword evidence="3" id="KW-1185">Reference proteome</keyword>
<feature type="compositionally biased region" description="Basic and acidic residues" evidence="1">
    <location>
        <begin position="381"/>
        <end position="406"/>
    </location>
</feature>
<evidence type="ECO:0000256" key="1">
    <source>
        <dbReference type="SAM" id="MobiDB-lite"/>
    </source>
</evidence>
<dbReference type="EMBL" id="BAAFSV010000002">
    <property type="protein sequence ID" value="GAB1314964.1"/>
    <property type="molecule type" value="Genomic_DNA"/>
</dbReference>
<feature type="compositionally biased region" description="Polar residues" evidence="1">
    <location>
        <begin position="443"/>
        <end position="461"/>
    </location>
</feature>
<dbReference type="Proteomes" id="UP001628179">
    <property type="component" value="Unassembled WGS sequence"/>
</dbReference>
<organism evidence="2 3">
    <name type="scientific">Madurella fahalii</name>
    <dbReference type="NCBI Taxonomy" id="1157608"/>
    <lineage>
        <taxon>Eukaryota</taxon>
        <taxon>Fungi</taxon>
        <taxon>Dikarya</taxon>
        <taxon>Ascomycota</taxon>
        <taxon>Pezizomycotina</taxon>
        <taxon>Sordariomycetes</taxon>
        <taxon>Sordariomycetidae</taxon>
        <taxon>Sordariales</taxon>
        <taxon>Sordariales incertae sedis</taxon>
        <taxon>Madurella</taxon>
    </lineage>
</organism>
<name>A0ABQ0GB27_9PEZI</name>
<dbReference type="GeneID" id="98175917"/>
<reference evidence="2 3" key="1">
    <citation type="submission" date="2024-09" db="EMBL/GenBank/DDBJ databases">
        <title>Itraconazole resistance in Madurella fahalii resulting from another homologue of gene encoding cytochrome P450 14-alpha sterol demethylase (CYP51).</title>
        <authorList>
            <person name="Yoshioka I."/>
            <person name="Fahal A.H."/>
            <person name="Kaneko S."/>
            <person name="Yaguchi T."/>
        </authorList>
    </citation>
    <scope>NUCLEOTIDE SEQUENCE [LARGE SCALE GENOMIC DNA]</scope>
    <source>
        <strain evidence="2 3">IFM 68171</strain>
    </source>
</reference>
<dbReference type="RefSeq" id="XP_070916695.1">
    <property type="nucleotide sequence ID" value="XM_071060594.1"/>
</dbReference>
<feature type="compositionally biased region" description="Polar residues" evidence="1">
    <location>
        <begin position="492"/>
        <end position="512"/>
    </location>
</feature>
<proteinExistence type="predicted"/>
<comment type="caution">
    <text evidence="2">The sequence shown here is derived from an EMBL/GenBank/DDBJ whole genome shotgun (WGS) entry which is preliminary data.</text>
</comment>
<feature type="compositionally biased region" description="Basic and acidic residues" evidence="1">
    <location>
        <begin position="264"/>
        <end position="275"/>
    </location>
</feature>